<evidence type="ECO:0000256" key="1">
    <source>
        <dbReference type="SAM" id="MobiDB-lite"/>
    </source>
</evidence>
<evidence type="ECO:0000313" key="2">
    <source>
        <dbReference type="EMBL" id="OGM48664.1"/>
    </source>
</evidence>
<reference evidence="2 3" key="1">
    <citation type="journal article" date="2016" name="Genome Biol. Evol.">
        <title>Draft genome sequence of an aflatoxigenic Aspergillus species, A. bombycis.</title>
        <authorList>
            <person name="Moore G.G."/>
            <person name="Mack B.M."/>
            <person name="Beltz S.B."/>
            <person name="Gilbert M.K."/>
        </authorList>
    </citation>
    <scope>NUCLEOTIDE SEQUENCE [LARGE SCALE GENOMIC DNA]</scope>
    <source>
        <strain evidence="3">NRRL 26010</strain>
    </source>
</reference>
<dbReference type="InterPro" id="IPR014752">
    <property type="entry name" value="Arrestin-like_C"/>
</dbReference>
<proteinExistence type="predicted"/>
<dbReference type="PANTHER" id="PTHR31904">
    <property type="entry name" value="BYPASS OF STOP CODON PROTEIN 5-RELATED"/>
    <property type="match status" value="1"/>
</dbReference>
<comment type="caution">
    <text evidence="2">The sequence shown here is derived from an EMBL/GenBank/DDBJ whole genome shotgun (WGS) entry which is preliminary data.</text>
</comment>
<dbReference type="Gene3D" id="2.60.40.640">
    <property type="match status" value="1"/>
</dbReference>
<protein>
    <recommendedName>
        <fullName evidence="4">Arrestin-like N-terminal domain-containing protein</fullName>
    </recommendedName>
</protein>
<dbReference type="RefSeq" id="XP_022392381.1">
    <property type="nucleotide sequence ID" value="XM_022529137.1"/>
</dbReference>
<dbReference type="Proteomes" id="UP000179179">
    <property type="component" value="Unassembled WGS sequence"/>
</dbReference>
<dbReference type="PANTHER" id="PTHR31904:SF1">
    <property type="entry name" value="BYPASS OF STOP CODON PROTEIN 5-RELATED"/>
    <property type="match status" value="1"/>
</dbReference>
<gene>
    <name evidence="2" type="ORF">ABOM_002007</name>
</gene>
<name>A0A1F8AAB5_9EURO</name>
<sequence length="458" mass="50932">MALQSRLHRALDLLKSMSRPSPTVSIEIDNHQHGLEITYTTFDRIQGTVIITVDSETPLENISITFEGTAKVSIGRATCTLSNSEAMQTFLQLKQPVARGIDAVPKVLQPGCSYKLPFTFVVPQYLPCQSCNHNISCSDFKRAHLQLPPTLDDPRLGREKKPTLDYVSSGKCCISYRVRVVISKAFIPGSRRPSRLVDCAKSVRVLPTAIPAPHLSLPIAIPDIRTRIKQSLSQGFTQPGLGELITEASSPLSVQHPLEKTGLHTAVRLTLRFNPLIDRAPPQLRKATAKLQVSTFYSLTPWEDYPSWDDRGLANGWDRGALTETFPLMTFSMGFLQWAKHHEVASEHRTRGLDEPALSSYYTASIVLPIVFPPRGIPTPTFHSCLISRTYSINLRLSFHTPGTALKNASATIKIPFMLQYAPHDRSDGLGYEDTYQSDSTVMDDHPPPEYTPSVRFA</sequence>
<feature type="region of interest" description="Disordered" evidence="1">
    <location>
        <begin position="430"/>
        <end position="458"/>
    </location>
</feature>
<dbReference type="EMBL" id="LYCR01000014">
    <property type="protein sequence ID" value="OGM48664.1"/>
    <property type="molecule type" value="Genomic_DNA"/>
</dbReference>
<evidence type="ECO:0000313" key="3">
    <source>
        <dbReference type="Proteomes" id="UP000179179"/>
    </source>
</evidence>
<dbReference type="AlphaFoldDB" id="A0A1F8AAB5"/>
<dbReference type="STRING" id="109264.A0A1F8AAB5"/>
<accession>A0A1F8AAB5</accession>
<evidence type="ECO:0008006" key="4">
    <source>
        <dbReference type="Google" id="ProtNLM"/>
    </source>
</evidence>
<dbReference type="GeneID" id="34445397"/>
<dbReference type="OrthoDB" id="2283785at2759"/>
<organism evidence="2 3">
    <name type="scientific">Aspergillus bombycis</name>
    <dbReference type="NCBI Taxonomy" id="109264"/>
    <lineage>
        <taxon>Eukaryota</taxon>
        <taxon>Fungi</taxon>
        <taxon>Dikarya</taxon>
        <taxon>Ascomycota</taxon>
        <taxon>Pezizomycotina</taxon>
        <taxon>Eurotiomycetes</taxon>
        <taxon>Eurotiomycetidae</taxon>
        <taxon>Eurotiales</taxon>
        <taxon>Aspergillaceae</taxon>
        <taxon>Aspergillus</taxon>
    </lineage>
</organism>
<dbReference type="InterPro" id="IPR039634">
    <property type="entry name" value="Bul1-like"/>
</dbReference>
<keyword evidence="3" id="KW-1185">Reference proteome</keyword>